<evidence type="ECO:0000256" key="1">
    <source>
        <dbReference type="SAM" id="SignalP"/>
    </source>
</evidence>
<evidence type="ECO:0000313" key="4">
    <source>
        <dbReference type="Proteomes" id="UP000011087"/>
    </source>
</evidence>
<evidence type="ECO:0000313" key="2">
    <source>
        <dbReference type="EMBL" id="EKX47328.1"/>
    </source>
</evidence>
<feature type="chain" id="PRO_5008771255" evidence="1">
    <location>
        <begin position="26"/>
        <end position="256"/>
    </location>
</feature>
<protein>
    <submittedName>
        <fullName evidence="2 3">Uncharacterized protein</fullName>
    </submittedName>
</protein>
<accession>L1JFP2</accession>
<keyword evidence="1" id="KW-0732">Signal</keyword>
<dbReference type="PaxDb" id="55529-EKX47328"/>
<sequence length="256" mass="27799">MLKLALDAWLRISLCAGALLAAVSSVPQCKNDDLRVSLPRMDPALSFTNLNVDVLTAWSASFTLSSLPDRVSCTARLALFCQGAQASEDEALSFNVAFRKNHSAALTLCDANAVRPLVSLRKEGQVGYYELNFELPKAEPLDLNGCQECGCSGEYRLLISRNVTDTSVVDARGTVAMRKEMWQLFPTSGGLQPLAEWRLAYKAVNYPFEEGTAPLLDTLLFLGPFPLAVEPVDMSTPACERSDVASAMSALNAWAK</sequence>
<organism evidence="2">
    <name type="scientific">Guillardia theta (strain CCMP2712)</name>
    <name type="common">Cryptophyte</name>
    <dbReference type="NCBI Taxonomy" id="905079"/>
    <lineage>
        <taxon>Eukaryota</taxon>
        <taxon>Cryptophyceae</taxon>
        <taxon>Pyrenomonadales</taxon>
        <taxon>Geminigeraceae</taxon>
        <taxon>Guillardia</taxon>
    </lineage>
</organism>
<name>L1JFP2_GUITC</name>
<dbReference type="HOGENOM" id="CLU_1087560_0_0_1"/>
<gene>
    <name evidence="2" type="ORF">GUITHDRAFT_106777</name>
</gene>
<reference evidence="4" key="2">
    <citation type="submission" date="2012-11" db="EMBL/GenBank/DDBJ databases">
        <authorList>
            <person name="Kuo A."/>
            <person name="Curtis B.A."/>
            <person name="Tanifuji G."/>
            <person name="Burki F."/>
            <person name="Gruber A."/>
            <person name="Irimia M."/>
            <person name="Maruyama S."/>
            <person name="Arias M.C."/>
            <person name="Ball S.G."/>
            <person name="Gile G.H."/>
            <person name="Hirakawa Y."/>
            <person name="Hopkins J.F."/>
            <person name="Rensing S.A."/>
            <person name="Schmutz J."/>
            <person name="Symeonidi A."/>
            <person name="Elias M."/>
            <person name="Eveleigh R.J."/>
            <person name="Herman E.K."/>
            <person name="Klute M.J."/>
            <person name="Nakayama T."/>
            <person name="Obornik M."/>
            <person name="Reyes-Prieto A."/>
            <person name="Armbrust E.V."/>
            <person name="Aves S.J."/>
            <person name="Beiko R.G."/>
            <person name="Coutinho P."/>
            <person name="Dacks J.B."/>
            <person name="Durnford D.G."/>
            <person name="Fast N.M."/>
            <person name="Green B.R."/>
            <person name="Grisdale C."/>
            <person name="Hempe F."/>
            <person name="Henrissat B."/>
            <person name="Hoppner M.P."/>
            <person name="Ishida K.-I."/>
            <person name="Kim E."/>
            <person name="Koreny L."/>
            <person name="Kroth P.G."/>
            <person name="Liu Y."/>
            <person name="Malik S.-B."/>
            <person name="Maier U.G."/>
            <person name="McRose D."/>
            <person name="Mock T."/>
            <person name="Neilson J.A."/>
            <person name="Onodera N.T."/>
            <person name="Poole A.M."/>
            <person name="Pritham E.J."/>
            <person name="Richards T.A."/>
            <person name="Rocap G."/>
            <person name="Roy S.W."/>
            <person name="Sarai C."/>
            <person name="Schaack S."/>
            <person name="Shirato S."/>
            <person name="Slamovits C.H."/>
            <person name="Spencer D.F."/>
            <person name="Suzuki S."/>
            <person name="Worden A.Z."/>
            <person name="Zauner S."/>
            <person name="Barry K."/>
            <person name="Bell C."/>
            <person name="Bharti A.K."/>
            <person name="Crow J.A."/>
            <person name="Grimwood J."/>
            <person name="Kramer R."/>
            <person name="Lindquist E."/>
            <person name="Lucas S."/>
            <person name="Salamov A."/>
            <person name="McFadden G.I."/>
            <person name="Lane C.E."/>
            <person name="Keeling P.J."/>
            <person name="Gray M.W."/>
            <person name="Grigoriev I.V."/>
            <person name="Archibald J.M."/>
        </authorList>
    </citation>
    <scope>NUCLEOTIDE SEQUENCE</scope>
    <source>
        <strain evidence="4">CCMP2712</strain>
    </source>
</reference>
<dbReference type="EnsemblProtists" id="EKX47328">
    <property type="protein sequence ID" value="EKX47328"/>
    <property type="gene ID" value="GUITHDRAFT_106777"/>
</dbReference>
<dbReference type="Proteomes" id="UP000011087">
    <property type="component" value="Unassembled WGS sequence"/>
</dbReference>
<keyword evidence="4" id="KW-1185">Reference proteome</keyword>
<evidence type="ECO:0000313" key="3">
    <source>
        <dbReference type="EnsemblProtists" id="EKX47328"/>
    </source>
</evidence>
<proteinExistence type="predicted"/>
<dbReference type="AlphaFoldDB" id="L1JFP2"/>
<reference evidence="2 4" key="1">
    <citation type="journal article" date="2012" name="Nature">
        <title>Algal genomes reveal evolutionary mosaicism and the fate of nucleomorphs.</title>
        <authorList>
            <consortium name="DOE Joint Genome Institute"/>
            <person name="Curtis B.A."/>
            <person name="Tanifuji G."/>
            <person name="Burki F."/>
            <person name="Gruber A."/>
            <person name="Irimia M."/>
            <person name="Maruyama S."/>
            <person name="Arias M.C."/>
            <person name="Ball S.G."/>
            <person name="Gile G.H."/>
            <person name="Hirakawa Y."/>
            <person name="Hopkins J.F."/>
            <person name="Kuo A."/>
            <person name="Rensing S.A."/>
            <person name="Schmutz J."/>
            <person name="Symeonidi A."/>
            <person name="Elias M."/>
            <person name="Eveleigh R.J."/>
            <person name="Herman E.K."/>
            <person name="Klute M.J."/>
            <person name="Nakayama T."/>
            <person name="Obornik M."/>
            <person name="Reyes-Prieto A."/>
            <person name="Armbrust E.V."/>
            <person name="Aves S.J."/>
            <person name="Beiko R.G."/>
            <person name="Coutinho P."/>
            <person name="Dacks J.B."/>
            <person name="Durnford D.G."/>
            <person name="Fast N.M."/>
            <person name="Green B.R."/>
            <person name="Grisdale C.J."/>
            <person name="Hempel F."/>
            <person name="Henrissat B."/>
            <person name="Hoppner M.P."/>
            <person name="Ishida K."/>
            <person name="Kim E."/>
            <person name="Koreny L."/>
            <person name="Kroth P.G."/>
            <person name="Liu Y."/>
            <person name="Malik S.B."/>
            <person name="Maier U.G."/>
            <person name="McRose D."/>
            <person name="Mock T."/>
            <person name="Neilson J.A."/>
            <person name="Onodera N.T."/>
            <person name="Poole A.M."/>
            <person name="Pritham E.J."/>
            <person name="Richards T.A."/>
            <person name="Rocap G."/>
            <person name="Roy S.W."/>
            <person name="Sarai C."/>
            <person name="Schaack S."/>
            <person name="Shirato S."/>
            <person name="Slamovits C.H."/>
            <person name="Spencer D.F."/>
            <person name="Suzuki S."/>
            <person name="Worden A.Z."/>
            <person name="Zauner S."/>
            <person name="Barry K."/>
            <person name="Bell C."/>
            <person name="Bharti A.K."/>
            <person name="Crow J.A."/>
            <person name="Grimwood J."/>
            <person name="Kramer R."/>
            <person name="Lindquist E."/>
            <person name="Lucas S."/>
            <person name="Salamov A."/>
            <person name="McFadden G.I."/>
            <person name="Lane C.E."/>
            <person name="Keeling P.J."/>
            <person name="Gray M.W."/>
            <person name="Grigoriev I.V."/>
            <person name="Archibald J.M."/>
        </authorList>
    </citation>
    <scope>NUCLEOTIDE SEQUENCE</scope>
    <source>
        <strain evidence="2 4">CCMP2712</strain>
    </source>
</reference>
<reference evidence="3" key="3">
    <citation type="submission" date="2016-03" db="UniProtKB">
        <authorList>
            <consortium name="EnsemblProtists"/>
        </authorList>
    </citation>
    <scope>IDENTIFICATION</scope>
</reference>
<feature type="signal peptide" evidence="1">
    <location>
        <begin position="1"/>
        <end position="25"/>
    </location>
</feature>
<dbReference type="RefSeq" id="XP_005834308.1">
    <property type="nucleotide sequence ID" value="XM_005834251.1"/>
</dbReference>
<dbReference type="GeneID" id="17304044"/>
<dbReference type="KEGG" id="gtt:GUITHDRAFT_106777"/>
<dbReference type="EMBL" id="JH992990">
    <property type="protein sequence ID" value="EKX47328.1"/>
    <property type="molecule type" value="Genomic_DNA"/>
</dbReference>